<sequence length="257" mass="28160">MILAVDIGNTNIVLGVFHNNKLISNFRLATDYLKTTDEYASIIMLLMEKKGIDIDNIRGVIISSVVPSLIYTFSKLCRKYLNSEPMIVGPGIKTGVKIAIENPKEVGADRIVNAAAVISMYGYPAIIVDFGTATTFDVINKNGSYVGGLICPGIKLSIKALHTGTAKLPEVEIEKPERIVGSNTIRSIQSGIYYGYLSMVDGIIERIIDELKCDTKNLSIVTTGGLGSIFVEESKYLQVYEPNLTLEGLRIIYEKNN</sequence>
<comment type="cofactor">
    <cofactor evidence="2">
        <name>K(+)</name>
        <dbReference type="ChEBI" id="CHEBI:29103"/>
    </cofactor>
</comment>
<evidence type="ECO:0000256" key="5">
    <source>
        <dbReference type="ARBA" id="ARBA00011738"/>
    </source>
</evidence>
<dbReference type="UniPathway" id="UPA00241">
    <property type="reaction ID" value="UER00352"/>
</dbReference>
<dbReference type="OrthoDB" id="9804707at2"/>
<feature type="binding site" evidence="16">
    <location>
        <position position="132"/>
    </location>
    <ligand>
        <name>ATP</name>
        <dbReference type="ChEBI" id="CHEBI:30616"/>
    </ligand>
</feature>
<feature type="binding site" evidence="16">
    <location>
        <begin position="6"/>
        <end position="13"/>
    </location>
    <ligand>
        <name>ATP</name>
        <dbReference type="ChEBI" id="CHEBI:30616"/>
    </ligand>
</feature>
<dbReference type="GO" id="GO:0004594">
    <property type="term" value="F:pantothenate kinase activity"/>
    <property type="evidence" value="ECO:0007669"/>
    <property type="project" value="UniProtKB-UniRule"/>
</dbReference>
<evidence type="ECO:0000256" key="10">
    <source>
        <dbReference type="ARBA" id="ARBA00022777"/>
    </source>
</evidence>
<feature type="active site" description="Proton acceptor" evidence="16">
    <location>
        <position position="109"/>
    </location>
</feature>
<evidence type="ECO:0000256" key="3">
    <source>
        <dbReference type="ARBA" id="ARBA00004496"/>
    </source>
</evidence>
<dbReference type="AlphaFoldDB" id="A0A5A8F6W1"/>
<organism evidence="17 18">
    <name type="scientific">Deferribacter autotrophicus</name>
    <dbReference type="NCBI Taxonomy" id="500465"/>
    <lineage>
        <taxon>Bacteria</taxon>
        <taxon>Pseudomonadati</taxon>
        <taxon>Deferribacterota</taxon>
        <taxon>Deferribacteres</taxon>
        <taxon>Deferribacterales</taxon>
        <taxon>Deferribacteraceae</taxon>
        <taxon>Deferribacter</taxon>
    </lineage>
</organism>
<dbReference type="EMBL" id="VFJB01000002">
    <property type="protein sequence ID" value="KAA0259238.1"/>
    <property type="molecule type" value="Genomic_DNA"/>
</dbReference>
<keyword evidence="16" id="KW-0479">Metal-binding</keyword>
<comment type="pathway">
    <text evidence="4 16">Cofactor biosynthesis; coenzyme A biosynthesis; CoA from (R)-pantothenate: step 1/5.</text>
</comment>
<gene>
    <name evidence="16" type="primary">coaX</name>
    <name evidence="17" type="ORF">FHQ18_01955</name>
</gene>
<name>A0A5A8F6W1_9BACT</name>
<accession>A0A5A8F6W1</accession>
<feature type="binding site" evidence="16">
    <location>
        <position position="129"/>
    </location>
    <ligand>
        <name>K(+)</name>
        <dbReference type="ChEBI" id="CHEBI:29103"/>
    </ligand>
</feature>
<comment type="caution">
    <text evidence="17">The sequence shown here is derived from an EMBL/GenBank/DDBJ whole genome shotgun (WGS) entry which is preliminary data.</text>
</comment>
<feature type="binding site" evidence="16">
    <location>
        <position position="184"/>
    </location>
    <ligand>
        <name>substrate</name>
    </ligand>
</feature>
<proteinExistence type="inferred from homology"/>
<keyword evidence="8 16" id="KW-0808">Transferase</keyword>
<dbReference type="HAMAP" id="MF_01274">
    <property type="entry name" value="Pantothen_kinase_3"/>
    <property type="match status" value="1"/>
</dbReference>
<protein>
    <recommendedName>
        <fullName evidence="15 16">Type III pantothenate kinase</fullName>
        <ecNumber evidence="6 16">2.7.1.33</ecNumber>
    </recommendedName>
    <alternativeName>
        <fullName evidence="16">PanK-III</fullName>
    </alternativeName>
    <alternativeName>
        <fullName evidence="16">Pantothenic acid kinase</fullName>
    </alternativeName>
</protein>
<reference evidence="17 18" key="1">
    <citation type="submission" date="2019-06" db="EMBL/GenBank/DDBJ databases">
        <title>Genomic insights into carbon and energy metabolism of Deferribacter autotrophicus revealed new metabolic traits in the phylum Deferribacteres.</title>
        <authorList>
            <person name="Slobodkin A.I."/>
            <person name="Slobodkina G.B."/>
            <person name="Allioux M."/>
            <person name="Alain K."/>
            <person name="Jebbar M."/>
            <person name="Shadrin V."/>
            <person name="Kublanov I.V."/>
            <person name="Toshchakov S.V."/>
            <person name="Bonch-Osmolovskaya E.A."/>
        </authorList>
    </citation>
    <scope>NUCLEOTIDE SEQUENCE [LARGE SCALE GENOMIC DNA]</scope>
    <source>
        <strain evidence="17 18">SL50</strain>
    </source>
</reference>
<evidence type="ECO:0000256" key="4">
    <source>
        <dbReference type="ARBA" id="ARBA00005225"/>
    </source>
</evidence>
<comment type="cofactor">
    <cofactor evidence="16">
        <name>NH4(+)</name>
        <dbReference type="ChEBI" id="CHEBI:28938"/>
    </cofactor>
    <cofactor evidence="16">
        <name>K(+)</name>
        <dbReference type="ChEBI" id="CHEBI:29103"/>
    </cofactor>
    <text evidence="16">A monovalent cation. Ammonium or potassium.</text>
</comment>
<evidence type="ECO:0000256" key="1">
    <source>
        <dbReference type="ARBA" id="ARBA00001206"/>
    </source>
</evidence>
<comment type="caution">
    <text evidence="16">Lacks conserved residue(s) required for the propagation of feature annotation.</text>
</comment>
<evidence type="ECO:0000256" key="16">
    <source>
        <dbReference type="HAMAP-Rule" id="MF_01274"/>
    </source>
</evidence>
<dbReference type="InterPro" id="IPR004619">
    <property type="entry name" value="Type_III_PanK"/>
</dbReference>
<evidence type="ECO:0000256" key="11">
    <source>
        <dbReference type="ARBA" id="ARBA00022840"/>
    </source>
</evidence>
<evidence type="ECO:0000256" key="15">
    <source>
        <dbReference type="ARBA" id="ARBA00040883"/>
    </source>
</evidence>
<evidence type="ECO:0000256" key="14">
    <source>
        <dbReference type="ARBA" id="ARBA00038036"/>
    </source>
</evidence>
<evidence type="ECO:0000313" key="18">
    <source>
        <dbReference type="Proteomes" id="UP000322876"/>
    </source>
</evidence>
<dbReference type="PANTHER" id="PTHR34265:SF1">
    <property type="entry name" value="TYPE III PANTOTHENATE KINASE"/>
    <property type="match status" value="1"/>
</dbReference>
<dbReference type="Proteomes" id="UP000322876">
    <property type="component" value="Unassembled WGS sequence"/>
</dbReference>
<keyword evidence="9 16" id="KW-0547">Nucleotide-binding</keyword>
<comment type="function">
    <text evidence="16">Catalyzes the phosphorylation of pantothenate (Pan), the first step in CoA biosynthesis.</text>
</comment>
<dbReference type="Gene3D" id="3.30.420.40">
    <property type="match status" value="2"/>
</dbReference>
<dbReference type="NCBIfam" id="TIGR00671">
    <property type="entry name" value="baf"/>
    <property type="match status" value="1"/>
</dbReference>
<dbReference type="CDD" id="cd24015">
    <property type="entry name" value="ASKHA_NBD_PanK-III"/>
    <property type="match status" value="1"/>
</dbReference>
<dbReference type="GO" id="GO:0046872">
    <property type="term" value="F:metal ion binding"/>
    <property type="evidence" value="ECO:0007669"/>
    <property type="project" value="UniProtKB-KW"/>
</dbReference>
<evidence type="ECO:0000313" key="17">
    <source>
        <dbReference type="EMBL" id="KAA0259238.1"/>
    </source>
</evidence>
<dbReference type="SUPFAM" id="SSF53067">
    <property type="entry name" value="Actin-like ATPase domain"/>
    <property type="match status" value="2"/>
</dbReference>
<dbReference type="PANTHER" id="PTHR34265">
    <property type="entry name" value="TYPE III PANTOTHENATE KINASE"/>
    <property type="match status" value="1"/>
</dbReference>
<keyword evidence="10 16" id="KW-0418">Kinase</keyword>
<dbReference type="NCBIfam" id="NF009848">
    <property type="entry name" value="PRK13318.1-6"/>
    <property type="match status" value="1"/>
</dbReference>
<dbReference type="EC" id="2.7.1.33" evidence="6 16"/>
<keyword evidence="13 16" id="KW-0173">Coenzyme A biosynthesis</keyword>
<dbReference type="Pfam" id="PF03309">
    <property type="entry name" value="Pan_kinase"/>
    <property type="match status" value="1"/>
</dbReference>
<dbReference type="GO" id="GO:0015937">
    <property type="term" value="P:coenzyme A biosynthetic process"/>
    <property type="evidence" value="ECO:0007669"/>
    <property type="project" value="UniProtKB-UniRule"/>
</dbReference>
<evidence type="ECO:0000256" key="8">
    <source>
        <dbReference type="ARBA" id="ARBA00022679"/>
    </source>
</evidence>
<keyword evidence="18" id="KW-1185">Reference proteome</keyword>
<feature type="binding site" evidence="16">
    <location>
        <begin position="107"/>
        <end position="110"/>
    </location>
    <ligand>
        <name>substrate</name>
    </ligand>
</feature>
<evidence type="ECO:0000256" key="6">
    <source>
        <dbReference type="ARBA" id="ARBA00012102"/>
    </source>
</evidence>
<comment type="similarity">
    <text evidence="14 16">Belongs to the type III pantothenate kinase family.</text>
</comment>
<evidence type="ECO:0000256" key="12">
    <source>
        <dbReference type="ARBA" id="ARBA00022958"/>
    </source>
</evidence>
<keyword evidence="7 16" id="KW-0963">Cytoplasm</keyword>
<dbReference type="GO" id="GO:0005737">
    <property type="term" value="C:cytoplasm"/>
    <property type="evidence" value="ECO:0007669"/>
    <property type="project" value="UniProtKB-SubCell"/>
</dbReference>
<evidence type="ECO:0000256" key="2">
    <source>
        <dbReference type="ARBA" id="ARBA00001958"/>
    </source>
</evidence>
<dbReference type="NCBIfam" id="NF009855">
    <property type="entry name" value="PRK13321.1"/>
    <property type="match status" value="1"/>
</dbReference>
<keyword evidence="11 16" id="KW-0067">ATP-binding</keyword>
<comment type="catalytic activity">
    <reaction evidence="1 16">
        <text>(R)-pantothenate + ATP = (R)-4'-phosphopantothenate + ADP + H(+)</text>
        <dbReference type="Rhea" id="RHEA:16373"/>
        <dbReference type="ChEBI" id="CHEBI:10986"/>
        <dbReference type="ChEBI" id="CHEBI:15378"/>
        <dbReference type="ChEBI" id="CHEBI:29032"/>
        <dbReference type="ChEBI" id="CHEBI:30616"/>
        <dbReference type="ChEBI" id="CHEBI:456216"/>
        <dbReference type="EC" id="2.7.1.33"/>
    </reaction>
</comment>
<dbReference type="InterPro" id="IPR043129">
    <property type="entry name" value="ATPase_NBD"/>
</dbReference>
<keyword evidence="12 16" id="KW-0630">Potassium</keyword>
<evidence type="ECO:0000256" key="9">
    <source>
        <dbReference type="ARBA" id="ARBA00022741"/>
    </source>
</evidence>
<evidence type="ECO:0000256" key="7">
    <source>
        <dbReference type="ARBA" id="ARBA00022490"/>
    </source>
</evidence>
<dbReference type="GO" id="GO:0005524">
    <property type="term" value="F:ATP binding"/>
    <property type="evidence" value="ECO:0007669"/>
    <property type="project" value="UniProtKB-UniRule"/>
</dbReference>
<evidence type="ECO:0000256" key="13">
    <source>
        <dbReference type="ARBA" id="ARBA00022993"/>
    </source>
</evidence>
<comment type="subunit">
    <text evidence="5 16">Homodimer.</text>
</comment>
<comment type="subcellular location">
    <subcellularLocation>
        <location evidence="3 16">Cytoplasm</location>
    </subcellularLocation>
</comment>
<dbReference type="RefSeq" id="WP_149265493.1">
    <property type="nucleotide sequence ID" value="NZ_VFJB01000002.1"/>
</dbReference>